<evidence type="ECO:0000313" key="14">
    <source>
        <dbReference type="EMBL" id="MFC4403295.1"/>
    </source>
</evidence>
<evidence type="ECO:0000256" key="7">
    <source>
        <dbReference type="ARBA" id="ARBA00022801"/>
    </source>
</evidence>
<keyword evidence="8 13" id="KW-0460">Magnesium</keyword>
<dbReference type="EC" id="3.1.21.10" evidence="13"/>
<keyword evidence="15" id="KW-1185">Reference proteome</keyword>
<dbReference type="InterPro" id="IPR004612">
    <property type="entry name" value="Resolv_RecU"/>
</dbReference>
<dbReference type="CDD" id="cd22354">
    <property type="entry name" value="RecU-like"/>
    <property type="match status" value="1"/>
</dbReference>
<comment type="similarity">
    <text evidence="11 13">Belongs to the RecU family.</text>
</comment>
<evidence type="ECO:0000256" key="12">
    <source>
        <dbReference type="ARBA" id="ARBA00029523"/>
    </source>
</evidence>
<reference evidence="15" key="1">
    <citation type="journal article" date="2019" name="Int. J. Syst. Evol. Microbiol.">
        <title>The Global Catalogue of Microorganisms (GCM) 10K type strain sequencing project: providing services to taxonomists for standard genome sequencing and annotation.</title>
        <authorList>
            <consortium name="The Broad Institute Genomics Platform"/>
            <consortium name="The Broad Institute Genome Sequencing Center for Infectious Disease"/>
            <person name="Wu L."/>
            <person name="Ma J."/>
        </authorList>
    </citation>
    <scope>NUCLEOTIDE SEQUENCE [LARGE SCALE GENOMIC DNA]</scope>
    <source>
        <strain evidence="15">CCUG 37865</strain>
    </source>
</reference>
<evidence type="ECO:0000256" key="3">
    <source>
        <dbReference type="ARBA" id="ARBA00022722"/>
    </source>
</evidence>
<feature type="binding site" evidence="13">
    <location>
        <position position="91"/>
    </location>
    <ligand>
        <name>Mg(2+)</name>
        <dbReference type="ChEBI" id="CHEBI:18420"/>
    </ligand>
</feature>
<dbReference type="EMBL" id="JBHSDT010000004">
    <property type="protein sequence ID" value="MFC4403295.1"/>
    <property type="molecule type" value="Genomic_DNA"/>
</dbReference>
<feature type="binding site" evidence="13">
    <location>
        <position position="58"/>
    </location>
    <ligand>
        <name>Mg(2+)</name>
        <dbReference type="ChEBI" id="CHEBI:18420"/>
    </ligand>
</feature>
<comment type="function">
    <text evidence="13">Endonuclease that resolves Holliday junction intermediates in genetic recombination. Cleaves mobile four-strand junctions by introducing symmetrical nicks in paired strands. Promotes annealing of linear ssDNA with homologous dsDNA. Required for DNA repair, homologous recombination and chromosome segregation.</text>
</comment>
<protein>
    <recommendedName>
        <fullName evidence="12 13">Holliday junction resolvase RecU</fullName>
        <ecNumber evidence="13">3.1.21.10</ecNumber>
    </recommendedName>
    <alternativeName>
        <fullName evidence="13">Recombination protein U homolog</fullName>
    </alternativeName>
</protein>
<sequence length="175" mass="19818">MATYTGKRGAALENLINYANEIYLQKGIAVINKRPTPVKVTKSKGTRIINGFFEEKSTVDFDGVYKGNALYFEAKSTKDPRFPLKNIHKHQIEYMYHAQKAGAICFFIIEFAGPSEQFLVPFDFIHHYVVHADRGGRKSIPYDDFLYYSVGLLKSQNGIPLDYLSAVDILINNVA</sequence>
<evidence type="ECO:0000256" key="13">
    <source>
        <dbReference type="HAMAP-Rule" id="MF_00130"/>
    </source>
</evidence>
<feature type="binding site" evidence="13">
    <location>
        <position position="73"/>
    </location>
    <ligand>
        <name>Mg(2+)</name>
        <dbReference type="ChEBI" id="CHEBI:18420"/>
    </ligand>
</feature>
<keyword evidence="2 13" id="KW-0963">Cytoplasm</keyword>
<dbReference type="HAMAP" id="MF_00130">
    <property type="entry name" value="RecU"/>
    <property type="match status" value="1"/>
</dbReference>
<evidence type="ECO:0000256" key="1">
    <source>
        <dbReference type="ARBA" id="ARBA00004496"/>
    </source>
</evidence>
<evidence type="ECO:0000256" key="5">
    <source>
        <dbReference type="ARBA" id="ARBA00022759"/>
    </source>
</evidence>
<dbReference type="PIRSF" id="PIRSF037785">
    <property type="entry name" value="RecU"/>
    <property type="match status" value="1"/>
</dbReference>
<accession>A0ABV8WTU5</accession>
<dbReference type="SUPFAM" id="SSF52980">
    <property type="entry name" value="Restriction endonuclease-like"/>
    <property type="match status" value="1"/>
</dbReference>
<keyword evidence="9 13" id="KW-0233">DNA recombination</keyword>
<comment type="cofactor">
    <cofactor evidence="13">
        <name>Mg(2+)</name>
        <dbReference type="ChEBI" id="CHEBI:18420"/>
    </cofactor>
    <text evidence="13">Binds 1 Mg(2+) ion per subunit.</text>
</comment>
<keyword evidence="10 13" id="KW-0234">DNA repair</keyword>
<keyword evidence="3 13" id="KW-0540">Nuclease</keyword>
<organism evidence="14 15">
    <name type="scientific">Gracilibacillus xinjiangensis</name>
    <dbReference type="NCBI Taxonomy" id="1193282"/>
    <lineage>
        <taxon>Bacteria</taxon>
        <taxon>Bacillati</taxon>
        <taxon>Bacillota</taxon>
        <taxon>Bacilli</taxon>
        <taxon>Bacillales</taxon>
        <taxon>Bacillaceae</taxon>
        <taxon>Gracilibacillus</taxon>
    </lineage>
</organism>
<proteinExistence type="inferred from homology"/>
<evidence type="ECO:0000256" key="6">
    <source>
        <dbReference type="ARBA" id="ARBA00022763"/>
    </source>
</evidence>
<evidence type="ECO:0000256" key="8">
    <source>
        <dbReference type="ARBA" id="ARBA00022842"/>
    </source>
</evidence>
<evidence type="ECO:0000313" key="15">
    <source>
        <dbReference type="Proteomes" id="UP001595882"/>
    </source>
</evidence>
<keyword evidence="7 13" id="KW-0378">Hydrolase</keyword>
<keyword evidence="4 13" id="KW-0479">Metal-binding</keyword>
<evidence type="ECO:0000256" key="9">
    <source>
        <dbReference type="ARBA" id="ARBA00023172"/>
    </source>
</evidence>
<dbReference type="InterPro" id="IPR011335">
    <property type="entry name" value="Restrct_endonuc-II-like"/>
</dbReference>
<comment type="subcellular location">
    <subcellularLocation>
        <location evidence="1 13">Cytoplasm</location>
    </subcellularLocation>
</comment>
<keyword evidence="6 13" id="KW-0227">DNA damage</keyword>
<feature type="site" description="Transition state stabilizer" evidence="13">
    <location>
        <position position="75"/>
    </location>
</feature>
<dbReference type="Proteomes" id="UP001595882">
    <property type="component" value="Unassembled WGS sequence"/>
</dbReference>
<comment type="caution">
    <text evidence="14">The sequence shown here is derived from an EMBL/GenBank/DDBJ whole genome shotgun (WGS) entry which is preliminary data.</text>
</comment>
<name>A0ABV8WTU5_9BACI</name>
<evidence type="ECO:0000256" key="11">
    <source>
        <dbReference type="ARBA" id="ARBA00023447"/>
    </source>
</evidence>
<evidence type="ECO:0000256" key="2">
    <source>
        <dbReference type="ARBA" id="ARBA00022490"/>
    </source>
</evidence>
<gene>
    <name evidence="13" type="primary">recU</name>
    <name evidence="14" type="ORF">ACFOY7_09410</name>
</gene>
<dbReference type="InterPro" id="IPR011856">
    <property type="entry name" value="tRNA_endonuc-like_dom_sf"/>
</dbReference>
<evidence type="ECO:0000256" key="4">
    <source>
        <dbReference type="ARBA" id="ARBA00022723"/>
    </source>
</evidence>
<evidence type="ECO:0000256" key="10">
    <source>
        <dbReference type="ARBA" id="ARBA00023204"/>
    </source>
</evidence>
<feature type="binding site" evidence="13">
    <location>
        <position position="60"/>
    </location>
    <ligand>
        <name>Mg(2+)</name>
        <dbReference type="ChEBI" id="CHEBI:18420"/>
    </ligand>
</feature>
<dbReference type="Gene3D" id="3.40.1350.10">
    <property type="match status" value="1"/>
</dbReference>
<keyword evidence="5 13" id="KW-0255">Endonuclease</keyword>
<dbReference type="RefSeq" id="WP_390251691.1">
    <property type="nucleotide sequence ID" value="NZ_JBHSDT010000004.1"/>
</dbReference>
<dbReference type="Pfam" id="PF03838">
    <property type="entry name" value="RecU"/>
    <property type="match status" value="1"/>
</dbReference>
<comment type="catalytic activity">
    <reaction evidence="13">
        <text>Endonucleolytic cleavage at a junction such as a reciprocal single-stranded crossover between two homologous DNA duplexes (Holliday junction).</text>
        <dbReference type="EC" id="3.1.21.10"/>
    </reaction>
</comment>